<feature type="compositionally biased region" description="Basic and acidic residues" evidence="1">
    <location>
        <begin position="17"/>
        <end position="26"/>
    </location>
</feature>
<keyword evidence="6" id="KW-1185">Reference proteome</keyword>
<evidence type="ECO:0000313" key="3">
    <source>
        <dbReference type="EMBL" id="BBE36095.1"/>
    </source>
</evidence>
<dbReference type="Pfam" id="PF10135">
    <property type="entry name" value="Rod-binding"/>
    <property type="match status" value="1"/>
</dbReference>
<dbReference type="InterPro" id="IPR019301">
    <property type="entry name" value="Flagellar_prot_FlgJ_N"/>
</dbReference>
<reference evidence="3 5" key="1">
    <citation type="submission" date="2018-06" db="EMBL/GenBank/DDBJ databases">
        <title>Complete Genome Sequence of the Microcystin-Degrading Bacterium Sphingosinicella microcystinivorans Strain B-9.</title>
        <authorList>
            <person name="Jin H."/>
            <person name="Nishizawa T."/>
            <person name="Guo Y."/>
            <person name="Nishizawa A."/>
            <person name="Park H."/>
            <person name="Kato H."/>
            <person name="Tsuji K."/>
            <person name="Harada K."/>
        </authorList>
    </citation>
    <scope>NUCLEOTIDE SEQUENCE [LARGE SCALE GENOMIC DNA]</scope>
    <source>
        <strain evidence="3 5">B9</strain>
    </source>
</reference>
<organism evidence="3 5">
    <name type="scientific">Sphingosinicella microcystinivorans</name>
    <dbReference type="NCBI Taxonomy" id="335406"/>
    <lineage>
        <taxon>Bacteria</taxon>
        <taxon>Pseudomonadati</taxon>
        <taxon>Pseudomonadota</taxon>
        <taxon>Alphaproteobacteria</taxon>
        <taxon>Sphingomonadales</taxon>
        <taxon>Sphingosinicellaceae</taxon>
        <taxon>Sphingosinicella</taxon>
    </lineage>
</organism>
<evidence type="ECO:0000256" key="1">
    <source>
        <dbReference type="SAM" id="MobiDB-lite"/>
    </source>
</evidence>
<dbReference type="Proteomes" id="UP000276029">
    <property type="component" value="Unassembled WGS sequence"/>
</dbReference>
<dbReference type="AlphaFoldDB" id="A0AAD1D9N0"/>
<feature type="compositionally biased region" description="Polar residues" evidence="1">
    <location>
        <begin position="1"/>
        <end position="11"/>
    </location>
</feature>
<evidence type="ECO:0000313" key="4">
    <source>
        <dbReference type="EMBL" id="RKS88283.1"/>
    </source>
</evidence>
<dbReference type="RefSeq" id="WP_121052370.1">
    <property type="nucleotide sequence ID" value="NZ_AP018711.1"/>
</dbReference>
<evidence type="ECO:0000313" key="5">
    <source>
        <dbReference type="Proteomes" id="UP000275727"/>
    </source>
</evidence>
<keyword evidence="4" id="KW-0966">Cell projection</keyword>
<reference evidence="4 6" key="2">
    <citation type="submission" date="2018-10" db="EMBL/GenBank/DDBJ databases">
        <title>Genomic Encyclopedia of Type Strains, Phase IV (KMG-IV): sequencing the most valuable type-strain genomes for metagenomic binning, comparative biology and taxonomic classification.</title>
        <authorList>
            <person name="Goeker M."/>
        </authorList>
    </citation>
    <scope>NUCLEOTIDE SEQUENCE [LARGE SCALE GENOMIC DNA]</scope>
    <source>
        <strain evidence="4 6">DSM 19791</strain>
    </source>
</reference>
<dbReference type="PRINTS" id="PR01002">
    <property type="entry name" value="FLGFLGJ"/>
</dbReference>
<name>A0AAD1D9N0_SPHMI</name>
<accession>A0AAD1D9N0</accession>
<dbReference type="EMBL" id="RBWX01000009">
    <property type="protein sequence ID" value="RKS88283.1"/>
    <property type="molecule type" value="Genomic_DNA"/>
</dbReference>
<gene>
    <name evidence="4" type="ORF">DFR51_2931</name>
    <name evidence="3" type="ORF">SmB9_37530</name>
</gene>
<keyword evidence="4" id="KW-0969">Cilium</keyword>
<proteinExistence type="predicted"/>
<dbReference type="KEGG" id="smic:SmB9_37530"/>
<dbReference type="EMBL" id="AP018711">
    <property type="protein sequence ID" value="BBE36095.1"/>
    <property type="molecule type" value="Genomic_DNA"/>
</dbReference>
<evidence type="ECO:0000259" key="2">
    <source>
        <dbReference type="Pfam" id="PF10135"/>
    </source>
</evidence>
<dbReference type="Proteomes" id="UP000275727">
    <property type="component" value="Chromosome"/>
</dbReference>
<feature type="domain" description="Flagellar protein FlgJ N-terminal" evidence="2">
    <location>
        <begin position="43"/>
        <end position="87"/>
    </location>
</feature>
<keyword evidence="4" id="KW-0282">Flagellum</keyword>
<protein>
    <submittedName>
        <fullName evidence="4">Flagellar protein FlgJ</fullName>
    </submittedName>
</protein>
<evidence type="ECO:0000313" key="6">
    <source>
        <dbReference type="Proteomes" id="UP000276029"/>
    </source>
</evidence>
<feature type="region of interest" description="Disordered" evidence="1">
    <location>
        <begin position="1"/>
        <end position="26"/>
    </location>
</feature>
<sequence>MTTISGLQNGGTAAVDSSRKNTDANMDKAAQQFEAVFVNLMLKQARQAVPDGGLFQSDALKTFREMQDRELAGTLAKHSPLGIAEALKDFLARGQEKSAPATNEGEAK</sequence>